<dbReference type="InterPro" id="IPR006379">
    <property type="entry name" value="HAD-SF_hydro_IIB"/>
</dbReference>
<proteinExistence type="predicted"/>
<sequence length="258" mass="29098">MVNYRLLAIDLDETLLTRDKRITDVTKHWISKAAEAGVIVIFATGRGLQKIGEFRDELELDTPMVLVNGAEVWKKPGQLLDRYYISKDDIRELHNLAIKAKASYWGYSVESLTGPGTWTEEMFKRDWMKFGIRHNEHQVMDQLRTQVENSPSIEVTRSSISNMEFSLKGITKESGVRKVCEYLGVEMENVMAIGDNLNDLRLIQSAGLGVAMGNADDQLKQAADVITDTNENDGVAKAIQRFIFGINLETNKELSNVK</sequence>
<name>A0A265N8D4_9BACI</name>
<dbReference type="OrthoDB" id="9781413at2"/>
<evidence type="ECO:0000313" key="2">
    <source>
        <dbReference type="Proteomes" id="UP000216498"/>
    </source>
</evidence>
<dbReference type="AlphaFoldDB" id="A0A265N8D4"/>
<accession>A0A265N8D4</accession>
<dbReference type="InterPro" id="IPR036412">
    <property type="entry name" value="HAD-like_sf"/>
</dbReference>
<dbReference type="Pfam" id="PF08282">
    <property type="entry name" value="Hydrolase_3"/>
    <property type="match status" value="2"/>
</dbReference>
<dbReference type="PANTHER" id="PTHR10000">
    <property type="entry name" value="PHOSPHOSERINE PHOSPHATASE"/>
    <property type="match status" value="1"/>
</dbReference>
<dbReference type="RefSeq" id="WP_094886029.1">
    <property type="nucleotide sequence ID" value="NZ_NPMS01000005.1"/>
</dbReference>
<dbReference type="GO" id="GO:0005829">
    <property type="term" value="C:cytosol"/>
    <property type="evidence" value="ECO:0007669"/>
    <property type="project" value="TreeGrafter"/>
</dbReference>
<reference evidence="1 2" key="1">
    <citation type="submission" date="2017-08" db="EMBL/GenBank/DDBJ databases">
        <title>Virgibacillus indicus sp. nov. and Virgibacillus profoundi sp. nov, two moderately halophilic bacteria isolated from marine sediment by using the Microfluidic Streak Plate.</title>
        <authorList>
            <person name="Xu B."/>
            <person name="Hu B."/>
            <person name="Wang J."/>
            <person name="Zhu Y."/>
            <person name="Huang L."/>
            <person name="Du W."/>
            <person name="Huang Y."/>
        </authorList>
    </citation>
    <scope>NUCLEOTIDE SEQUENCE [LARGE SCALE GENOMIC DNA]</scope>
    <source>
        <strain evidence="1 2">IO3-P2-C2</strain>
    </source>
</reference>
<dbReference type="Gene3D" id="3.40.50.1000">
    <property type="entry name" value="HAD superfamily/HAD-like"/>
    <property type="match status" value="2"/>
</dbReference>
<dbReference type="SFLD" id="SFLDG01140">
    <property type="entry name" value="C2.B:_Phosphomannomutase_and_P"/>
    <property type="match status" value="1"/>
</dbReference>
<dbReference type="PANTHER" id="PTHR10000:SF55">
    <property type="entry name" value="5-AMINO-6-(5-PHOSPHO-D-RIBITYLAMINO)URACIL PHOSPHATASE YCSE"/>
    <property type="match status" value="1"/>
</dbReference>
<evidence type="ECO:0000313" key="1">
    <source>
        <dbReference type="EMBL" id="OZU88290.1"/>
    </source>
</evidence>
<dbReference type="SUPFAM" id="SSF56784">
    <property type="entry name" value="HAD-like"/>
    <property type="match status" value="1"/>
</dbReference>
<dbReference type="Proteomes" id="UP000216498">
    <property type="component" value="Unassembled WGS sequence"/>
</dbReference>
<dbReference type="InterPro" id="IPR023214">
    <property type="entry name" value="HAD_sf"/>
</dbReference>
<protein>
    <submittedName>
        <fullName evidence="1">Phosphoglycolate phosphatase</fullName>
    </submittedName>
</protein>
<dbReference type="PROSITE" id="PS01229">
    <property type="entry name" value="COF_2"/>
    <property type="match status" value="1"/>
</dbReference>
<dbReference type="CDD" id="cd07516">
    <property type="entry name" value="HAD_Pase"/>
    <property type="match status" value="1"/>
</dbReference>
<dbReference type="NCBIfam" id="TIGR01484">
    <property type="entry name" value="HAD-SF-IIB"/>
    <property type="match status" value="1"/>
</dbReference>
<dbReference type="SFLD" id="SFLDS00003">
    <property type="entry name" value="Haloacid_Dehalogenase"/>
    <property type="match status" value="1"/>
</dbReference>
<dbReference type="GO" id="GO:0000287">
    <property type="term" value="F:magnesium ion binding"/>
    <property type="evidence" value="ECO:0007669"/>
    <property type="project" value="TreeGrafter"/>
</dbReference>
<comment type="caution">
    <text evidence="1">The sequence shown here is derived from an EMBL/GenBank/DDBJ whole genome shotgun (WGS) entry which is preliminary data.</text>
</comment>
<dbReference type="Gene3D" id="3.30.1240.10">
    <property type="match status" value="2"/>
</dbReference>
<dbReference type="EMBL" id="NPMS01000005">
    <property type="protein sequence ID" value="OZU88290.1"/>
    <property type="molecule type" value="Genomic_DNA"/>
</dbReference>
<organism evidence="1 2">
    <name type="scientific">Virgibacillus indicus</name>
    <dbReference type="NCBI Taxonomy" id="2024554"/>
    <lineage>
        <taxon>Bacteria</taxon>
        <taxon>Bacillati</taxon>
        <taxon>Bacillota</taxon>
        <taxon>Bacilli</taxon>
        <taxon>Bacillales</taxon>
        <taxon>Bacillaceae</taxon>
        <taxon>Virgibacillus</taxon>
    </lineage>
</organism>
<gene>
    <name evidence="1" type="ORF">CIL03_11590</name>
</gene>
<dbReference type="GO" id="GO:0016791">
    <property type="term" value="F:phosphatase activity"/>
    <property type="evidence" value="ECO:0007669"/>
    <property type="project" value="TreeGrafter"/>
</dbReference>
<keyword evidence="2" id="KW-1185">Reference proteome</keyword>